<organism evidence="2">
    <name type="scientific">Fonticula alba</name>
    <name type="common">Slime mold</name>
    <dbReference type="NCBI Taxonomy" id="691883"/>
    <lineage>
        <taxon>Eukaryota</taxon>
        <taxon>Rotosphaerida</taxon>
        <taxon>Fonticulaceae</taxon>
        <taxon>Fonticula</taxon>
    </lineage>
</organism>
<feature type="region of interest" description="Disordered" evidence="1">
    <location>
        <begin position="180"/>
        <end position="201"/>
    </location>
</feature>
<dbReference type="Proteomes" id="UP000030693">
    <property type="component" value="Unassembled WGS sequence"/>
</dbReference>
<name>A0A058Z5P8_FONAL</name>
<dbReference type="EMBL" id="KB932207">
    <property type="protein sequence ID" value="KCV68847.1"/>
    <property type="molecule type" value="Genomic_DNA"/>
</dbReference>
<evidence type="ECO:0000313" key="3">
    <source>
        <dbReference type="Proteomes" id="UP000030693"/>
    </source>
</evidence>
<feature type="region of interest" description="Disordered" evidence="1">
    <location>
        <begin position="1"/>
        <end position="20"/>
    </location>
</feature>
<proteinExistence type="predicted"/>
<protein>
    <submittedName>
        <fullName evidence="2">Uncharacterized protein</fullName>
    </submittedName>
</protein>
<evidence type="ECO:0000313" key="2">
    <source>
        <dbReference type="EMBL" id="KCV68847.1"/>
    </source>
</evidence>
<keyword evidence="3" id="KW-1185">Reference proteome</keyword>
<dbReference type="AlphaFoldDB" id="A0A058Z5P8"/>
<gene>
    <name evidence="2" type="ORF">H696_04265</name>
</gene>
<dbReference type="RefSeq" id="XP_009496418.1">
    <property type="nucleotide sequence ID" value="XM_009498143.1"/>
</dbReference>
<reference evidence="2" key="1">
    <citation type="submission" date="2013-04" db="EMBL/GenBank/DDBJ databases">
        <title>The Genome Sequence of Fonticula alba ATCC 38817.</title>
        <authorList>
            <consortium name="The Broad Institute Genomics Platform"/>
            <person name="Russ C."/>
            <person name="Cuomo C."/>
            <person name="Burger G."/>
            <person name="Gray M.W."/>
            <person name="Holland P.W.H."/>
            <person name="King N."/>
            <person name="Lang F.B.F."/>
            <person name="Roger A.J."/>
            <person name="Ruiz-Trillo I."/>
            <person name="Brown M."/>
            <person name="Walker B."/>
            <person name="Young S."/>
            <person name="Zeng Q."/>
            <person name="Gargeya S."/>
            <person name="Fitzgerald M."/>
            <person name="Haas B."/>
            <person name="Abouelleil A."/>
            <person name="Allen A.W."/>
            <person name="Alvarado L."/>
            <person name="Arachchi H.M."/>
            <person name="Berlin A.M."/>
            <person name="Chapman S.B."/>
            <person name="Gainer-Dewar J."/>
            <person name="Goldberg J."/>
            <person name="Griggs A."/>
            <person name="Gujja S."/>
            <person name="Hansen M."/>
            <person name="Howarth C."/>
            <person name="Imamovic A."/>
            <person name="Ireland A."/>
            <person name="Larimer J."/>
            <person name="McCowan C."/>
            <person name="Murphy C."/>
            <person name="Pearson M."/>
            <person name="Poon T.W."/>
            <person name="Priest M."/>
            <person name="Roberts A."/>
            <person name="Saif S."/>
            <person name="Shea T."/>
            <person name="Sisk P."/>
            <person name="Sykes S."/>
            <person name="Wortman J."/>
            <person name="Nusbaum C."/>
            <person name="Birren B."/>
        </authorList>
    </citation>
    <scope>NUCLEOTIDE SEQUENCE [LARGE SCALE GENOMIC DNA]</scope>
    <source>
        <strain evidence="2">ATCC 38817</strain>
    </source>
</reference>
<accession>A0A058Z5P8</accession>
<feature type="region of interest" description="Disordered" evidence="1">
    <location>
        <begin position="261"/>
        <end position="280"/>
    </location>
</feature>
<evidence type="ECO:0000256" key="1">
    <source>
        <dbReference type="SAM" id="MobiDB-lite"/>
    </source>
</evidence>
<feature type="region of interest" description="Disordered" evidence="1">
    <location>
        <begin position="30"/>
        <end position="65"/>
    </location>
</feature>
<sequence>MSLRHFLGLEPDDPEPGARPAVTVVSSANFFSDSDQALTDEEEAGDEAHHSGGPQGDDPATTEADAQALAHTRALLAQLFAGQVVGPGGPGRESAFVAGLALAALLPRGFLSSPAPSGQAAKPSGLLDYPGQGGAPAQGFWTVARLNAEVGGIARRRAGQSDAATRIRFGEGALSEAALRFPDGPVPRPGVTLSPDSHHHSGETFRNRMLANVLLFLKRHLATCPADQAVWLCDVLACALRGAVTAELWADALAAVDAWGRPTVGPDPSPGPSTGPEAEEAAWQLALDERLLREGDALALLLDMMQAVLERVRSGPADPAYWTPVLVRLMAACAPFLARPLGLAEGLIPPSVLAIGDFPWAGRVPGWKRTALAEALAGAAHGLPPVDMAAEGGPGQSATLEAVAAVGLLRGACMRAATLARSLAGPQRSDLVQLDPLLVAGILWATHTVRRGEAAGSGELPPGTGVIGPGAAHALAIDTGRLALLLLEDHTPMVQLTGAAVLLGLFGPREYFHPAAPDAGLSHRLYDRLEPVWHGVRLERAGRLAALEDSGLGALLQARLCQALTNFSDAGGVGPGGLAERLVLLAAIRSVGAGNLPVRSVGVSLAPGADEAGIGDLAPEELAMRLDPAALAAAVHHASSPPVVAAVEPVLLAFSTLLRQAAHEPRLPRRLVYIQIISRFMTVVGPFKCMTDIELLVTIMSEYFPTMSVRSGEEDGLYVGASAATGHGALGRAVLEEFVPQFLRSCWPRLGGVPIRQPVLTDAAVAASPVGQVYTALGGGGPLMRPLRSKGSERLTAALIEYYCRAFLCEFDDSPEWRRQVAISYQRDVRPLLHPDIVQAHEREIVRLESDLALLFYGLDE</sequence>
<dbReference type="GeneID" id="20528990"/>